<dbReference type="RefSeq" id="WP_020516839.1">
    <property type="nucleotide sequence ID" value="NZ_JBIAZU010000005.1"/>
</dbReference>
<evidence type="ECO:0000313" key="2">
    <source>
        <dbReference type="EMBL" id="MFF5293008.1"/>
    </source>
</evidence>
<keyword evidence="3" id="KW-1185">Reference proteome</keyword>
<sequence length="313" mass="32229">MTETTAATAAEAVAAILTAHPDGITTRDVAEATGRSLPVITKALTAMATAGTVRRTPGDGTKNGELWHPIPATAEPDAPADNDPDTADKVAVDADSVADEPVRPRRTDLKVLLMAEVLADNPAGITADDAISISGLTIAAAEKVLVAMEIAGAAYRLPIDENDAELWIGVPEADLITVDPGSAPAHGVCETCGQVRRVRTTTRAFPRTAVPATTTSAGSRVNGDGSTRLAPGELKNMVEAFMRNLGPDHELTPGTVGLGLGRSPGACANAMDKLARADVLVMTREAPAMYAVSTSAPDPSEAVLALMTRLQGQ</sequence>
<dbReference type="EMBL" id="JBIAZU010000005">
    <property type="protein sequence ID" value="MFF5293008.1"/>
    <property type="molecule type" value="Genomic_DNA"/>
</dbReference>
<evidence type="ECO:0000256" key="1">
    <source>
        <dbReference type="SAM" id="MobiDB-lite"/>
    </source>
</evidence>
<comment type="caution">
    <text evidence="2">The sequence shown here is derived from an EMBL/GenBank/DDBJ whole genome shotgun (WGS) entry which is preliminary data.</text>
</comment>
<protein>
    <submittedName>
        <fullName evidence="2">MarR family transcriptional regulator</fullName>
    </submittedName>
</protein>
<name>A0ABW6WI90_9ACTN</name>
<gene>
    <name evidence="2" type="ORF">ACFY35_26510</name>
</gene>
<accession>A0ABW6WI90</accession>
<organism evidence="2 3">
    <name type="scientific">Paractinoplanes globisporus</name>
    <dbReference type="NCBI Taxonomy" id="113565"/>
    <lineage>
        <taxon>Bacteria</taxon>
        <taxon>Bacillati</taxon>
        <taxon>Actinomycetota</taxon>
        <taxon>Actinomycetes</taxon>
        <taxon>Micromonosporales</taxon>
        <taxon>Micromonosporaceae</taxon>
        <taxon>Paractinoplanes</taxon>
    </lineage>
</organism>
<reference evidence="2 3" key="1">
    <citation type="submission" date="2024-10" db="EMBL/GenBank/DDBJ databases">
        <title>The Natural Products Discovery Center: Release of the First 8490 Sequenced Strains for Exploring Actinobacteria Biosynthetic Diversity.</title>
        <authorList>
            <person name="Kalkreuter E."/>
            <person name="Kautsar S.A."/>
            <person name="Yang D."/>
            <person name="Bader C.D."/>
            <person name="Teijaro C.N."/>
            <person name="Fluegel L."/>
            <person name="Davis C.M."/>
            <person name="Simpson J.R."/>
            <person name="Lauterbach L."/>
            <person name="Steele A.D."/>
            <person name="Gui C."/>
            <person name="Meng S."/>
            <person name="Li G."/>
            <person name="Viehrig K."/>
            <person name="Ye F."/>
            <person name="Su P."/>
            <person name="Kiefer A.F."/>
            <person name="Nichols A."/>
            <person name="Cepeda A.J."/>
            <person name="Yan W."/>
            <person name="Fan B."/>
            <person name="Jiang Y."/>
            <person name="Adhikari A."/>
            <person name="Zheng C.-J."/>
            <person name="Schuster L."/>
            <person name="Cowan T.M."/>
            <person name="Smanski M.J."/>
            <person name="Chevrette M.G."/>
            <person name="De Carvalho L.P.S."/>
            <person name="Shen B."/>
        </authorList>
    </citation>
    <scope>NUCLEOTIDE SEQUENCE [LARGE SCALE GENOMIC DNA]</scope>
    <source>
        <strain evidence="2 3">NPDC000087</strain>
    </source>
</reference>
<dbReference type="Proteomes" id="UP001602245">
    <property type="component" value="Unassembled WGS sequence"/>
</dbReference>
<dbReference type="SUPFAM" id="SSF46785">
    <property type="entry name" value="Winged helix' DNA-binding domain"/>
    <property type="match status" value="1"/>
</dbReference>
<feature type="region of interest" description="Disordered" evidence="1">
    <location>
        <begin position="52"/>
        <end position="88"/>
    </location>
</feature>
<proteinExistence type="predicted"/>
<dbReference type="InterPro" id="IPR036390">
    <property type="entry name" value="WH_DNA-bd_sf"/>
</dbReference>
<evidence type="ECO:0000313" key="3">
    <source>
        <dbReference type="Proteomes" id="UP001602245"/>
    </source>
</evidence>